<evidence type="ECO:0000313" key="2">
    <source>
        <dbReference type="Proteomes" id="UP001157006"/>
    </source>
</evidence>
<name>A0AAV0ZFP0_VICFA</name>
<reference evidence="1 2" key="1">
    <citation type="submission" date="2023-01" db="EMBL/GenBank/DDBJ databases">
        <authorList>
            <person name="Kreplak J."/>
        </authorList>
    </citation>
    <scope>NUCLEOTIDE SEQUENCE [LARGE SCALE GENOMIC DNA]</scope>
</reference>
<dbReference type="Proteomes" id="UP001157006">
    <property type="component" value="Chromosome 2"/>
</dbReference>
<accession>A0AAV0ZFP0</accession>
<keyword evidence="2" id="KW-1185">Reference proteome</keyword>
<dbReference type="EMBL" id="OX451737">
    <property type="protein sequence ID" value="CAI8597221.1"/>
    <property type="molecule type" value="Genomic_DNA"/>
</dbReference>
<gene>
    <name evidence="1" type="ORF">VFH_II071440</name>
</gene>
<proteinExistence type="predicted"/>
<sequence length="107" mass="12219">MVVLHECDEYGVILKLQNAEERYAMWRACMRGCKKGLGREEFDRIMLEVYGDIYGSFSNSDPQSSSSGSMEILIETSGSFSKKVMGYEQISMDEVEIEKLRSLRKVS</sequence>
<protein>
    <submittedName>
        <fullName evidence="1">Uncharacterized protein</fullName>
    </submittedName>
</protein>
<dbReference type="AlphaFoldDB" id="A0AAV0ZFP0"/>
<evidence type="ECO:0000313" key="1">
    <source>
        <dbReference type="EMBL" id="CAI8597221.1"/>
    </source>
</evidence>
<organism evidence="1 2">
    <name type="scientific">Vicia faba</name>
    <name type="common">Broad bean</name>
    <name type="synonym">Faba vulgaris</name>
    <dbReference type="NCBI Taxonomy" id="3906"/>
    <lineage>
        <taxon>Eukaryota</taxon>
        <taxon>Viridiplantae</taxon>
        <taxon>Streptophyta</taxon>
        <taxon>Embryophyta</taxon>
        <taxon>Tracheophyta</taxon>
        <taxon>Spermatophyta</taxon>
        <taxon>Magnoliopsida</taxon>
        <taxon>eudicotyledons</taxon>
        <taxon>Gunneridae</taxon>
        <taxon>Pentapetalae</taxon>
        <taxon>rosids</taxon>
        <taxon>fabids</taxon>
        <taxon>Fabales</taxon>
        <taxon>Fabaceae</taxon>
        <taxon>Papilionoideae</taxon>
        <taxon>50 kb inversion clade</taxon>
        <taxon>NPAAA clade</taxon>
        <taxon>Hologalegina</taxon>
        <taxon>IRL clade</taxon>
        <taxon>Fabeae</taxon>
        <taxon>Vicia</taxon>
    </lineage>
</organism>